<dbReference type="Proteomes" id="UP000007431">
    <property type="component" value="Unassembled WGS sequence"/>
</dbReference>
<proteinExistence type="predicted"/>
<dbReference type="KEGG" id="scm:SCHCO_02520230"/>
<sequence length="509" mass="56338">MFSPTSTNLKGLYVLAPNVQGPFEGDADVPASVWDVSGDIAAPEGPFCPSEVPADNLLYTYGTMSGLWDGLKNIALPGERWRVSDFCKSCNCNAMQLIRCRMCFDFLCLDRCIPRPSTVTQEQMDLFICPQCWAQEFKKSKYEPFGKDGPPADYRGVGRPMPLSRDSLAYIVVVRYAGVRLPGSTPAVMFEYLKSINPGHAVLIDLPYQGLHTAKGANGYEDALATFITNGLHNGPHRVVIWFLGCWHKEQKQLVVGQGEHGFITAPTKQVLWRLLPQVLWDQLRARVGRKNYMLVLAHGGCGHPVVAAGQTPPTIEFIHAARISNSLTITQPVFSWSHTVHLGLGIAQHFLCSDRGASSAIKRATRQCPPGVASPSFYLLERAGDKFQVTSYLAHDGADLFWGTRIPFQCELCRRVGCMTKVPRKRAWREALQSDTAGEDGRYFACGACGNDKGYMYFLALYPPAPDYKGHGGAYSKASRQWALDGSCTEWGVLEAWKQEEDGSHVRM</sequence>
<dbReference type="HOGENOM" id="CLU_535458_0_0_1"/>
<keyword evidence="3" id="KW-1185">Reference proteome</keyword>
<dbReference type="RefSeq" id="XP_003027652.1">
    <property type="nucleotide sequence ID" value="XM_003027606.1"/>
</dbReference>
<evidence type="ECO:0000313" key="2">
    <source>
        <dbReference type="EMBL" id="EFI93013.1"/>
    </source>
</evidence>
<dbReference type="VEuPathDB" id="FungiDB:SCHCODRAFT_02517932"/>
<dbReference type="VEuPathDB" id="FungiDB:SCHCODRAFT_02705833"/>
<dbReference type="KEGG" id="scm:SCHCO_02705833"/>
<dbReference type="GeneID" id="9597728"/>
<dbReference type="AlphaFoldDB" id="D8QHW3"/>
<dbReference type="VEuPathDB" id="FungiDB:SCHCODRAFT_02699737"/>
<gene>
    <name evidence="1" type="ORF">SCHCODRAFT_113459</name>
    <name evidence="2" type="ORF">SCHCODRAFT_113482</name>
</gene>
<reference evidence="1 3" key="1">
    <citation type="journal article" date="2010" name="Nat. Biotechnol.">
        <title>Genome sequence of the model mushroom Schizophyllum commune.</title>
        <authorList>
            <person name="Ohm R.A."/>
            <person name="de Jong J.F."/>
            <person name="Lugones L.G."/>
            <person name="Aerts A."/>
            <person name="Kothe E."/>
            <person name="Stajich J.E."/>
            <person name="de Vries R.P."/>
            <person name="Record E."/>
            <person name="Levasseur A."/>
            <person name="Baker S.E."/>
            <person name="Bartholomew K.A."/>
            <person name="Coutinho P.M."/>
            <person name="Erdmann S."/>
            <person name="Fowler T.J."/>
            <person name="Gathman A.C."/>
            <person name="Lombard V."/>
            <person name="Henrissat B."/>
            <person name="Knabe N."/>
            <person name="Kuees U."/>
            <person name="Lilly W.W."/>
            <person name="Lindquist E."/>
            <person name="Lucas S."/>
            <person name="Magnuson J.K."/>
            <person name="Piumi F."/>
            <person name="Raudaskoski M."/>
            <person name="Salamov A."/>
            <person name="Schmutz J."/>
            <person name="Schwarze F.W.M.R."/>
            <person name="vanKuyk P.A."/>
            <person name="Horton J.S."/>
            <person name="Grigoriev I.V."/>
            <person name="Woesten H.A.B."/>
        </authorList>
    </citation>
    <scope>NUCLEOTIDE SEQUENCE [LARGE SCALE GENOMIC DNA]</scope>
    <source>
        <strain evidence="1">H4-8</strain>
        <strain evidence="3">H4-8 / FGSC 9210</strain>
    </source>
</reference>
<dbReference type="EMBL" id="GL377312">
    <property type="protein sequence ID" value="EFI92749.1"/>
    <property type="molecule type" value="Genomic_DNA"/>
</dbReference>
<accession>D8QHW3</accession>
<feature type="non-terminal residue" evidence="1">
    <location>
        <position position="509"/>
    </location>
</feature>
<dbReference type="GeneID" id="9591687"/>
<organism evidence="3">
    <name type="scientific">Schizophyllum commune (strain H4-8 / FGSC 9210)</name>
    <name type="common">Split gill fungus</name>
    <dbReference type="NCBI Taxonomy" id="578458"/>
    <lineage>
        <taxon>Eukaryota</taxon>
        <taxon>Fungi</taxon>
        <taxon>Dikarya</taxon>
        <taxon>Basidiomycota</taxon>
        <taxon>Agaricomycotina</taxon>
        <taxon>Agaricomycetes</taxon>
        <taxon>Agaricomycetidae</taxon>
        <taxon>Agaricales</taxon>
        <taxon>Schizophyllaceae</taxon>
        <taxon>Schizophyllum</taxon>
    </lineage>
</organism>
<protein>
    <submittedName>
        <fullName evidence="1">Uncharacterized protein</fullName>
    </submittedName>
</protein>
<evidence type="ECO:0000313" key="1">
    <source>
        <dbReference type="EMBL" id="EFI92749.1"/>
    </source>
</evidence>
<dbReference type="OrthoDB" id="3071778at2759"/>
<evidence type="ECO:0000313" key="3">
    <source>
        <dbReference type="Proteomes" id="UP000007431"/>
    </source>
</evidence>
<dbReference type="RefSeq" id="XP_003027916.1">
    <property type="nucleotide sequence ID" value="XM_003027870.1"/>
</dbReference>
<dbReference type="VEuPathDB" id="FungiDB:SCHCODRAFT_02516761"/>
<dbReference type="EMBL" id="GL377312">
    <property type="protein sequence ID" value="EFI93013.1"/>
    <property type="molecule type" value="Genomic_DNA"/>
</dbReference>
<name>D8QHW3_SCHCM</name>
<dbReference type="VEuPathDB" id="FungiDB:SCHCODRAFT_02520230"/>